<dbReference type="Proteomes" id="UP000019335">
    <property type="component" value="Unassembled WGS sequence"/>
</dbReference>
<feature type="compositionally biased region" description="Pro residues" evidence="3">
    <location>
        <begin position="45"/>
        <end position="55"/>
    </location>
</feature>
<evidence type="ECO:0000256" key="3">
    <source>
        <dbReference type="SAM" id="MobiDB-lite"/>
    </source>
</evidence>
<gene>
    <name evidence="6" type="ORF">Naga_100218g2</name>
</gene>
<evidence type="ECO:0000256" key="1">
    <source>
        <dbReference type="ARBA" id="ARBA00004474"/>
    </source>
</evidence>
<keyword evidence="4" id="KW-0732">Signal</keyword>
<accession>W7T8F7</accession>
<name>W7T8F7_9STRA</name>
<comment type="caution">
    <text evidence="6">The sequence shown here is derived from an EMBL/GenBank/DDBJ whole genome shotgun (WGS) entry which is preliminary data.</text>
</comment>
<sequence length="306" mass="32891">MRAGSLLKAGLSTVALAQAFRPLSPPANRIPTTHILLPASSPGPCTSPPSAPVFTPPLFAAASDSSDWPSDSSDDDYTDRGDASSSGPDVVDATARATTRKELQHDLLLLLVGQNKGFSVSESEREDIDDTLRDLEAVNPTPRPTEAFSQGTSPLSGTWRLVYTDALDVLVLGLVPLAVIGKVFQNISPDGKSIANVVEVSQGASQLSFFPLLGKLGDSTARLRVEATSEILSPTRLSLTFQSAGFEPVTLFGMEVEQQLRVPKVDFWRSPNVGWIETTYVDEKIRIGRSPGTYYPTGVDHTFTFK</sequence>
<dbReference type="EMBL" id="AZIL01002131">
    <property type="protein sequence ID" value="EWM22687.1"/>
    <property type="molecule type" value="Genomic_DNA"/>
</dbReference>
<feature type="domain" description="Plastid lipid-associated protein/fibrillin conserved" evidence="5">
    <location>
        <begin position="102"/>
        <end position="290"/>
    </location>
</feature>
<dbReference type="Pfam" id="PF04755">
    <property type="entry name" value="PAP_fibrillin"/>
    <property type="match status" value="1"/>
</dbReference>
<evidence type="ECO:0000313" key="7">
    <source>
        <dbReference type="Proteomes" id="UP000019335"/>
    </source>
</evidence>
<evidence type="ECO:0000259" key="5">
    <source>
        <dbReference type="Pfam" id="PF04755"/>
    </source>
</evidence>
<organism evidence="6 7">
    <name type="scientific">Nannochloropsis gaditana</name>
    <dbReference type="NCBI Taxonomy" id="72520"/>
    <lineage>
        <taxon>Eukaryota</taxon>
        <taxon>Sar</taxon>
        <taxon>Stramenopiles</taxon>
        <taxon>Ochrophyta</taxon>
        <taxon>Eustigmatophyceae</taxon>
        <taxon>Eustigmatales</taxon>
        <taxon>Monodopsidaceae</taxon>
        <taxon>Nannochloropsis</taxon>
    </lineage>
</organism>
<feature type="compositionally biased region" description="Low complexity" evidence="3">
    <location>
        <begin position="60"/>
        <end position="71"/>
    </location>
</feature>
<dbReference type="InterPro" id="IPR006843">
    <property type="entry name" value="PAP/fibrillin_dom"/>
</dbReference>
<keyword evidence="2" id="KW-0934">Plastid</keyword>
<feature type="signal peptide" evidence="4">
    <location>
        <begin position="1"/>
        <end position="19"/>
    </location>
</feature>
<dbReference type="OrthoDB" id="189681at2759"/>
<evidence type="ECO:0000256" key="2">
    <source>
        <dbReference type="ARBA" id="ARBA00022640"/>
    </source>
</evidence>
<comment type="subcellular location">
    <subcellularLocation>
        <location evidence="1">Plastid</location>
    </subcellularLocation>
</comment>
<dbReference type="InterPro" id="IPR039633">
    <property type="entry name" value="PAP"/>
</dbReference>
<keyword evidence="7" id="KW-1185">Reference proteome</keyword>
<feature type="region of interest" description="Disordered" evidence="3">
    <location>
        <begin position="41"/>
        <end position="92"/>
    </location>
</feature>
<dbReference type="PANTHER" id="PTHR31906">
    <property type="entry name" value="PLASTID-LIPID-ASSOCIATED PROTEIN 4, CHLOROPLASTIC-RELATED"/>
    <property type="match status" value="1"/>
</dbReference>
<feature type="chain" id="PRO_5004903302" evidence="4">
    <location>
        <begin position="20"/>
        <end position="306"/>
    </location>
</feature>
<reference evidence="6 7" key="1">
    <citation type="journal article" date="2014" name="Mol. Plant">
        <title>Chromosome Scale Genome Assembly and Transcriptome Profiling of Nannochloropsis gaditana in Nitrogen Depletion.</title>
        <authorList>
            <person name="Corteggiani Carpinelli E."/>
            <person name="Telatin A."/>
            <person name="Vitulo N."/>
            <person name="Forcato C."/>
            <person name="D'Angelo M."/>
            <person name="Schiavon R."/>
            <person name="Vezzi A."/>
            <person name="Giacometti G.M."/>
            <person name="Morosinotto T."/>
            <person name="Valle G."/>
        </authorList>
    </citation>
    <scope>NUCLEOTIDE SEQUENCE [LARGE SCALE GENOMIC DNA]</scope>
    <source>
        <strain evidence="6 7">B-31</strain>
    </source>
</reference>
<dbReference type="GO" id="GO:0009536">
    <property type="term" value="C:plastid"/>
    <property type="evidence" value="ECO:0007669"/>
    <property type="project" value="UniProtKB-SubCell"/>
</dbReference>
<proteinExistence type="predicted"/>
<evidence type="ECO:0000256" key="4">
    <source>
        <dbReference type="SAM" id="SignalP"/>
    </source>
</evidence>
<evidence type="ECO:0000313" key="6">
    <source>
        <dbReference type="EMBL" id="EWM22687.1"/>
    </source>
</evidence>
<protein>
    <submittedName>
        <fullName evidence="6">Pap fibrillin family protein</fullName>
    </submittedName>
</protein>
<dbReference type="AlphaFoldDB" id="W7T8F7"/>